<organism evidence="1 2">
    <name type="scientific">Boeremia exigua</name>
    <dbReference type="NCBI Taxonomy" id="749465"/>
    <lineage>
        <taxon>Eukaryota</taxon>
        <taxon>Fungi</taxon>
        <taxon>Dikarya</taxon>
        <taxon>Ascomycota</taxon>
        <taxon>Pezizomycotina</taxon>
        <taxon>Dothideomycetes</taxon>
        <taxon>Pleosporomycetidae</taxon>
        <taxon>Pleosporales</taxon>
        <taxon>Pleosporineae</taxon>
        <taxon>Didymellaceae</taxon>
        <taxon>Boeremia</taxon>
    </lineage>
</organism>
<comment type="caution">
    <text evidence="1">The sequence shown here is derived from an EMBL/GenBank/DDBJ whole genome shotgun (WGS) entry which is preliminary data.</text>
</comment>
<name>A0ACC2HVK2_9PLEO</name>
<evidence type="ECO:0000313" key="2">
    <source>
        <dbReference type="Proteomes" id="UP001153331"/>
    </source>
</evidence>
<keyword evidence="2" id="KW-1185">Reference proteome</keyword>
<dbReference type="EMBL" id="JAPHNI010001074">
    <property type="protein sequence ID" value="KAJ8106799.1"/>
    <property type="molecule type" value="Genomic_DNA"/>
</dbReference>
<evidence type="ECO:0000313" key="1">
    <source>
        <dbReference type="EMBL" id="KAJ8106799.1"/>
    </source>
</evidence>
<dbReference type="Proteomes" id="UP001153331">
    <property type="component" value="Unassembled WGS sequence"/>
</dbReference>
<reference evidence="1" key="1">
    <citation type="submission" date="2022-11" db="EMBL/GenBank/DDBJ databases">
        <title>Genome Sequence of Boeremia exigua.</title>
        <authorList>
            <person name="Buettner E."/>
        </authorList>
    </citation>
    <scope>NUCLEOTIDE SEQUENCE</scope>
    <source>
        <strain evidence="1">CU02</strain>
    </source>
</reference>
<sequence>MSLLSLQAELVDLQAQLRDMWAEDDELGDADEKRFSTYFRVLRGSGNPEDCMQYAKLVEMRTKLREYRKTEKEKFGMKNMPAPEQADLRFLRGWLDGIGEGDGFLEGNEAFTWQLPSKDPQQNHKALERDMMRLHKASAEQDIFSRVLSSSLLDLWAWMRSFPSSETMGSMSAAHQGPTFRKTIDPDSGILHYSEERLLRFNNVFISVVSATLLILSIVALYFINTVGGRIGAMAGFTIVFALVLAIFTNARRLEIAAWTAAFAAVEVVFIGSDHGKS</sequence>
<protein>
    <submittedName>
        <fullName evidence="1">Uncharacterized protein</fullName>
    </submittedName>
</protein>
<proteinExistence type="predicted"/>
<gene>
    <name evidence="1" type="ORF">OPT61_g9302</name>
</gene>
<accession>A0ACC2HVK2</accession>